<dbReference type="InterPro" id="IPR010987">
    <property type="entry name" value="Glutathione-S-Trfase_C-like"/>
</dbReference>
<name>A0ABV3YSZ4_9PSED</name>
<dbReference type="CDD" id="cd03191">
    <property type="entry name" value="GST_C_Zeta"/>
    <property type="match status" value="1"/>
</dbReference>
<keyword evidence="4" id="KW-0413">Isomerase</keyword>
<feature type="domain" description="GST C-terminal" evidence="3">
    <location>
        <begin position="94"/>
        <end position="219"/>
    </location>
</feature>
<dbReference type="SUPFAM" id="SSF47616">
    <property type="entry name" value="GST C-terminal domain-like"/>
    <property type="match status" value="1"/>
</dbReference>
<dbReference type="EC" id="5.2.1.2" evidence="4"/>
<dbReference type="InterPro" id="IPR034333">
    <property type="entry name" value="GST_Zeta_N"/>
</dbReference>
<evidence type="ECO:0000313" key="4">
    <source>
        <dbReference type="EMBL" id="MEX6502199.1"/>
    </source>
</evidence>
<evidence type="ECO:0000259" key="2">
    <source>
        <dbReference type="PROSITE" id="PS50404"/>
    </source>
</evidence>
<dbReference type="Gene3D" id="3.40.30.10">
    <property type="entry name" value="Glutaredoxin"/>
    <property type="match status" value="1"/>
</dbReference>
<proteinExistence type="inferred from homology"/>
<dbReference type="PANTHER" id="PTHR42673:SF21">
    <property type="entry name" value="GLUTATHIONE S-TRANSFERASE YFCF"/>
    <property type="match status" value="1"/>
</dbReference>
<dbReference type="PROSITE" id="PS50405">
    <property type="entry name" value="GST_CTER"/>
    <property type="match status" value="1"/>
</dbReference>
<evidence type="ECO:0000256" key="1">
    <source>
        <dbReference type="ARBA" id="ARBA00010007"/>
    </source>
</evidence>
<comment type="caution">
    <text evidence="4">The sequence shown here is derived from an EMBL/GenBank/DDBJ whole genome shotgun (WGS) entry which is preliminary data.</text>
</comment>
<dbReference type="InterPro" id="IPR036282">
    <property type="entry name" value="Glutathione-S-Trfase_C_sf"/>
</dbReference>
<dbReference type="Gene3D" id="1.20.1050.10">
    <property type="match status" value="1"/>
</dbReference>
<dbReference type="InterPro" id="IPR005955">
    <property type="entry name" value="GST_Zeta"/>
</dbReference>
<dbReference type="RefSeq" id="WP_369287166.1">
    <property type="nucleotide sequence ID" value="NZ_JBFTEG010000005.1"/>
</dbReference>
<dbReference type="PROSITE" id="PS50404">
    <property type="entry name" value="GST_NTER"/>
    <property type="match status" value="1"/>
</dbReference>
<keyword evidence="5" id="KW-1185">Reference proteome</keyword>
<gene>
    <name evidence="4" type="primary">maiA</name>
    <name evidence="4" type="ORF">AB5S05_09015</name>
</gene>
<dbReference type="InterPro" id="IPR004045">
    <property type="entry name" value="Glutathione_S-Trfase_N"/>
</dbReference>
<reference evidence="4 5" key="1">
    <citation type="submission" date="2024-07" db="EMBL/GenBank/DDBJ databases">
        <authorList>
            <person name="Li M."/>
        </authorList>
    </citation>
    <scope>NUCLEOTIDE SEQUENCE [LARGE SCALE GENOMIC DNA]</scope>
    <source>
        <strain evidence="4 5">25A3E</strain>
    </source>
</reference>
<dbReference type="EMBL" id="JBFTEG010000005">
    <property type="protein sequence ID" value="MEX6502199.1"/>
    <property type="molecule type" value="Genomic_DNA"/>
</dbReference>
<dbReference type="GO" id="GO:0016034">
    <property type="term" value="F:maleylacetoacetate isomerase activity"/>
    <property type="evidence" value="ECO:0007669"/>
    <property type="project" value="UniProtKB-EC"/>
</dbReference>
<accession>A0ABV3YSZ4</accession>
<evidence type="ECO:0000259" key="3">
    <source>
        <dbReference type="PROSITE" id="PS50405"/>
    </source>
</evidence>
<dbReference type="SFLD" id="SFLDG00358">
    <property type="entry name" value="Main_(cytGST)"/>
    <property type="match status" value="1"/>
</dbReference>
<evidence type="ECO:0000313" key="5">
    <source>
        <dbReference type="Proteomes" id="UP001560296"/>
    </source>
</evidence>
<protein>
    <submittedName>
        <fullName evidence="4">Maleylacetoacetate isomerase</fullName>
        <ecNumber evidence="4">5.2.1.2</ecNumber>
    </submittedName>
</protein>
<dbReference type="InterPro" id="IPR040079">
    <property type="entry name" value="Glutathione_S-Trfase"/>
</dbReference>
<dbReference type="SUPFAM" id="SSF52833">
    <property type="entry name" value="Thioredoxin-like"/>
    <property type="match status" value="1"/>
</dbReference>
<dbReference type="SFLD" id="SFLDS00019">
    <property type="entry name" value="Glutathione_Transferase_(cytos"/>
    <property type="match status" value="1"/>
</dbReference>
<comment type="similarity">
    <text evidence="1">Belongs to the GST superfamily. Zeta family.</text>
</comment>
<dbReference type="InterPro" id="IPR036249">
    <property type="entry name" value="Thioredoxin-like_sf"/>
</dbReference>
<sequence>MSADLQLYGYWRSSAAYRVRIALNLKGLAYSQVPVHLVKDGGQQHSAEYQALNPQQLVPLMVDQGNGGVRIAQSIAILEYLEEVFPVPAILPADPVQRAQVRALALHIACDLHPLNNLRVLQYLSGELGASDAAKDAWYRHWLHSGLAAVEQGLAVFEGRLSLGGRPGYLEACLIPQLYNARRFNCDLAAYPRILAMEAASQGFDAFALAAPEAQADAV</sequence>
<dbReference type="Proteomes" id="UP001560296">
    <property type="component" value="Unassembled WGS sequence"/>
</dbReference>
<organism evidence="4 5">
    <name type="scientific">Pseudomonas zhanjiangensis</name>
    <dbReference type="NCBI Taxonomy" id="3239015"/>
    <lineage>
        <taxon>Bacteria</taxon>
        <taxon>Pseudomonadati</taxon>
        <taxon>Pseudomonadota</taxon>
        <taxon>Gammaproteobacteria</taxon>
        <taxon>Pseudomonadales</taxon>
        <taxon>Pseudomonadaceae</taxon>
        <taxon>Pseudomonas</taxon>
    </lineage>
</organism>
<dbReference type="Pfam" id="PF02798">
    <property type="entry name" value="GST_N"/>
    <property type="match status" value="1"/>
</dbReference>
<dbReference type="CDD" id="cd03042">
    <property type="entry name" value="GST_N_Zeta"/>
    <property type="match status" value="1"/>
</dbReference>
<dbReference type="NCBIfam" id="TIGR01262">
    <property type="entry name" value="maiA"/>
    <property type="match status" value="1"/>
</dbReference>
<feature type="domain" description="GST N-terminal" evidence="2">
    <location>
        <begin position="3"/>
        <end position="89"/>
    </location>
</feature>
<dbReference type="InterPro" id="IPR034330">
    <property type="entry name" value="GST_Zeta_C"/>
</dbReference>
<dbReference type="PANTHER" id="PTHR42673">
    <property type="entry name" value="MALEYLACETOACETATE ISOMERASE"/>
    <property type="match status" value="1"/>
</dbReference>